<dbReference type="HOGENOM" id="CLU_3355674_0_0_6"/>
<accession>B5XHA5</accession>
<proteinExistence type="predicted"/>
<name>B5XHA5_COXBN</name>
<evidence type="ECO:0000313" key="1">
    <source>
        <dbReference type="EMBL" id="ACI23125.1"/>
    </source>
</evidence>
<dbReference type="RefSeq" id="WP_010957785.1">
    <property type="nucleotide sequence ID" value="NC_009727.1"/>
</dbReference>
<protein>
    <submittedName>
        <fullName evidence="1">Uncharacterized protein</fullName>
    </submittedName>
</protein>
<dbReference type="EMBL" id="CP000733">
    <property type="protein sequence ID" value="ACI23125.1"/>
    <property type="molecule type" value="Genomic_DNA"/>
</dbReference>
<dbReference type="KEGG" id="cbd:CBUD_0774a"/>
<sequence>MRFFLHLLKSGGDGYEAFEGRTLGQSKAGASGARND</sequence>
<dbReference type="Proteomes" id="UP000008555">
    <property type="component" value="Chromosome"/>
</dbReference>
<dbReference type="AlphaFoldDB" id="B5XHA5"/>
<reference evidence="1 2" key="1">
    <citation type="journal article" date="2009" name="Infect. Immun.">
        <title>Comparative genomics reveal extensive transposon-mediated genomic plasticity and diversity among potential effector proteins within the genus Coxiella.</title>
        <authorList>
            <person name="Beare P.A."/>
            <person name="Unsworth N."/>
            <person name="Andoh M."/>
            <person name="Voth D.E."/>
            <person name="Omsland A."/>
            <person name="Gilk S.D."/>
            <person name="Williams K.P."/>
            <person name="Sobral B.W."/>
            <person name="Kupko J.J.III."/>
            <person name="Porcella S.F."/>
            <person name="Samuel J.E."/>
            <person name="Heinzen R.A."/>
        </authorList>
    </citation>
    <scope>NUCLEOTIDE SEQUENCE [LARGE SCALE GENOMIC DNA]</scope>
    <source>
        <strain evidence="1 2">Dugway 5J108-111</strain>
    </source>
</reference>
<organism evidence="1 2">
    <name type="scientific">Coxiella burnetii (strain Dugway 5J108-111)</name>
    <dbReference type="NCBI Taxonomy" id="434922"/>
    <lineage>
        <taxon>Bacteria</taxon>
        <taxon>Pseudomonadati</taxon>
        <taxon>Pseudomonadota</taxon>
        <taxon>Gammaproteobacteria</taxon>
        <taxon>Legionellales</taxon>
        <taxon>Coxiellaceae</taxon>
        <taxon>Coxiella</taxon>
    </lineage>
</organism>
<gene>
    <name evidence="1" type="ORF">CBUD_0774a</name>
</gene>
<evidence type="ECO:0000313" key="2">
    <source>
        <dbReference type="Proteomes" id="UP000008555"/>
    </source>
</evidence>